<name>A0A6C0L0R9_9ZZZZ</name>
<dbReference type="Gene3D" id="3.40.30.10">
    <property type="entry name" value="Glutaredoxin"/>
    <property type="match status" value="1"/>
</dbReference>
<accession>A0A6C0L0R9</accession>
<organism evidence="2">
    <name type="scientific">viral metagenome</name>
    <dbReference type="NCBI Taxonomy" id="1070528"/>
    <lineage>
        <taxon>unclassified sequences</taxon>
        <taxon>metagenomes</taxon>
        <taxon>organismal metagenomes</taxon>
    </lineage>
</organism>
<dbReference type="PROSITE" id="PS51352">
    <property type="entry name" value="THIOREDOXIN_2"/>
    <property type="match status" value="1"/>
</dbReference>
<dbReference type="Pfam" id="PF00085">
    <property type="entry name" value="Thioredoxin"/>
    <property type="match status" value="1"/>
</dbReference>
<dbReference type="AlphaFoldDB" id="A0A6C0L0R9"/>
<dbReference type="InterPro" id="IPR013766">
    <property type="entry name" value="Thioredoxin_domain"/>
</dbReference>
<feature type="domain" description="Thioredoxin" evidence="1">
    <location>
        <begin position="1"/>
        <end position="145"/>
    </location>
</feature>
<sequence length="145" mass="16952">MSLNTNDKNKNADEDEEVILETREDLTFFLKNTPYDYVILKFYADWCKPCKTIAPFVARLIDEKTNKFESQGVKNKFIFVSVDVDECFDLYAFLKRQKMINGIPAIFLYSKKIYKQNDEKQMYIPQGSISGTNESEISKVLDFII</sequence>
<proteinExistence type="predicted"/>
<dbReference type="CDD" id="cd02947">
    <property type="entry name" value="TRX_family"/>
    <property type="match status" value="1"/>
</dbReference>
<dbReference type="EMBL" id="MN741009">
    <property type="protein sequence ID" value="QHU22520.1"/>
    <property type="molecule type" value="Genomic_DNA"/>
</dbReference>
<reference evidence="2" key="1">
    <citation type="journal article" date="2020" name="Nature">
        <title>Giant virus diversity and host interactions through global metagenomics.</title>
        <authorList>
            <person name="Schulz F."/>
            <person name="Roux S."/>
            <person name="Paez-Espino D."/>
            <person name="Jungbluth S."/>
            <person name="Walsh D.A."/>
            <person name="Denef V.J."/>
            <person name="McMahon K.D."/>
            <person name="Konstantinidis K.T."/>
            <person name="Eloe-Fadrosh E.A."/>
            <person name="Kyrpides N.C."/>
            <person name="Woyke T."/>
        </authorList>
    </citation>
    <scope>NUCLEOTIDE SEQUENCE</scope>
    <source>
        <strain evidence="2">GVMAG-S-ERX555907-102</strain>
    </source>
</reference>
<dbReference type="InterPro" id="IPR036249">
    <property type="entry name" value="Thioredoxin-like_sf"/>
</dbReference>
<protein>
    <recommendedName>
        <fullName evidence="1">Thioredoxin domain-containing protein</fullName>
    </recommendedName>
</protein>
<evidence type="ECO:0000313" key="2">
    <source>
        <dbReference type="EMBL" id="QHU22520.1"/>
    </source>
</evidence>
<dbReference type="SUPFAM" id="SSF52833">
    <property type="entry name" value="Thioredoxin-like"/>
    <property type="match status" value="1"/>
</dbReference>
<evidence type="ECO:0000259" key="1">
    <source>
        <dbReference type="PROSITE" id="PS51352"/>
    </source>
</evidence>